<dbReference type="KEGG" id="mput:MPUT9231_3210"/>
<dbReference type="Gene3D" id="1.10.287.540">
    <property type="entry name" value="Helix hairpin bin"/>
    <property type="match status" value="1"/>
</dbReference>
<dbReference type="EMBL" id="CP004357">
    <property type="protein sequence ID" value="AGJ90742.1"/>
    <property type="molecule type" value="Genomic_DNA"/>
</dbReference>
<dbReference type="RefSeq" id="WP_015587355.1">
    <property type="nucleotide sequence ID" value="NC_021083.1"/>
</dbReference>
<dbReference type="HOGENOM" id="CLU_173137_0_2_14"/>
<gene>
    <name evidence="2" type="ORF">MPUT9231_3210</name>
</gene>
<dbReference type="PANTHER" id="PTHR37300:SF1">
    <property type="entry name" value="UPF0291 PROTEIN YNZC"/>
    <property type="match status" value="1"/>
</dbReference>
<name>M9WC60_9MOLU</name>
<dbReference type="eggNOG" id="COG4224">
    <property type="taxonomic scope" value="Bacteria"/>
</dbReference>
<dbReference type="Proteomes" id="UP000012984">
    <property type="component" value="Chromosome"/>
</dbReference>
<reference evidence="2 3" key="1">
    <citation type="journal article" date="2013" name="Genome Announc.">
        <title>Complete Genome Sequence of Mycoplasma putrefaciens Strain 9231, One of the Agents of Contagious Agalactia in Goats.</title>
        <authorList>
            <person name="Dupuy V."/>
            <person name="Sirand-Pugnet P."/>
            <person name="Baranowski E."/>
            <person name="Barre A."/>
            <person name="Breton M."/>
            <person name="Couture C."/>
            <person name="Dordet-Frisoni E."/>
            <person name="Gaurivaud P."/>
            <person name="Jacob D."/>
            <person name="Lemaitre C."/>
            <person name="Manso-Silvan L."/>
            <person name="Nikolski M."/>
            <person name="Nouvel L.X."/>
            <person name="Poumarat F."/>
            <person name="Tardy F."/>
            <person name="Thebault P."/>
            <person name="Theil S."/>
            <person name="Citti C."/>
            <person name="Blanchard A."/>
            <person name="Thiaucourt F."/>
        </authorList>
    </citation>
    <scope>NUCLEOTIDE SEQUENCE [LARGE SCALE GENOMIC DNA]</scope>
    <source>
        <strain evidence="2">Mput9231</strain>
    </source>
</reference>
<dbReference type="PATRIC" id="fig|1292033.3.peg.315"/>
<evidence type="ECO:0000313" key="3">
    <source>
        <dbReference type="Proteomes" id="UP000012984"/>
    </source>
</evidence>
<keyword evidence="1" id="KW-0963">Cytoplasm</keyword>
<dbReference type="InterPro" id="IPR009242">
    <property type="entry name" value="DUF896"/>
</dbReference>
<accession>M9WC60</accession>
<keyword evidence="3" id="KW-1185">Reference proteome</keyword>
<evidence type="ECO:0000313" key="2">
    <source>
        <dbReference type="EMBL" id="AGJ90742.1"/>
    </source>
</evidence>
<organism evidence="2 3">
    <name type="scientific">Mycoplasma putrefaciens Mput9231</name>
    <dbReference type="NCBI Taxonomy" id="1292033"/>
    <lineage>
        <taxon>Bacteria</taxon>
        <taxon>Bacillati</taxon>
        <taxon>Mycoplasmatota</taxon>
        <taxon>Mollicutes</taxon>
        <taxon>Mycoplasmataceae</taxon>
        <taxon>Mycoplasma</taxon>
    </lineage>
</organism>
<protein>
    <submittedName>
        <fullName evidence="2">Uncharacterized protein</fullName>
    </submittedName>
</protein>
<dbReference type="Pfam" id="PF05979">
    <property type="entry name" value="DUF896"/>
    <property type="match status" value="1"/>
</dbReference>
<proteinExistence type="predicted"/>
<evidence type="ECO:0000256" key="1">
    <source>
        <dbReference type="ARBA" id="ARBA00022490"/>
    </source>
</evidence>
<dbReference type="PANTHER" id="PTHR37300">
    <property type="entry name" value="UPF0291 PROTEIN CBO2609/CLC_2481"/>
    <property type="match status" value="1"/>
</dbReference>
<sequence>MSEKIEEMTMQEVVVEINNLAKIKNTRPLIDQESNYRELLKKRYLELFQSSFKEQLLNVKVIDANNNDITPIKIKQLRKANNNEK</sequence>
<dbReference type="SUPFAM" id="SSF158221">
    <property type="entry name" value="YnzC-like"/>
    <property type="match status" value="1"/>
</dbReference>
<dbReference type="OrthoDB" id="400314at2"/>
<dbReference type="AlphaFoldDB" id="M9WC60"/>